<dbReference type="RefSeq" id="WP_092678012.1">
    <property type="nucleotide sequence ID" value="NZ_FOXS01000007.1"/>
</dbReference>
<protein>
    <submittedName>
        <fullName evidence="1">CarboxypepD_reg-like domain-containing protein</fullName>
    </submittedName>
</protein>
<evidence type="ECO:0000313" key="1">
    <source>
        <dbReference type="EMBL" id="SFQ76735.1"/>
    </source>
</evidence>
<dbReference type="Pfam" id="PF13715">
    <property type="entry name" value="CarbopepD_reg_2"/>
    <property type="match status" value="1"/>
</dbReference>
<keyword evidence="2" id="KW-1185">Reference proteome</keyword>
<dbReference type="InterPro" id="IPR008969">
    <property type="entry name" value="CarboxyPept-like_regulatory"/>
</dbReference>
<dbReference type="SUPFAM" id="SSF49464">
    <property type="entry name" value="Carboxypeptidase regulatory domain-like"/>
    <property type="match status" value="1"/>
</dbReference>
<evidence type="ECO:0000313" key="2">
    <source>
        <dbReference type="Proteomes" id="UP000199029"/>
    </source>
</evidence>
<dbReference type="AlphaFoldDB" id="A0A1I6B726"/>
<reference evidence="2" key="1">
    <citation type="submission" date="2016-10" db="EMBL/GenBank/DDBJ databases">
        <authorList>
            <person name="Varghese N."/>
            <person name="Submissions S."/>
        </authorList>
    </citation>
    <scope>NUCLEOTIDE SEQUENCE [LARGE SCALE GENOMIC DNA]</scope>
    <source>
        <strain evidence="2">OR362-8,ATCC BAA-1266,JCM 13504</strain>
    </source>
</reference>
<dbReference type="STRING" id="1227077.SAMN04515668_4245"/>
<accession>A0A1I6B726</accession>
<dbReference type="EMBL" id="FOXS01000007">
    <property type="protein sequence ID" value="SFQ76735.1"/>
    <property type="molecule type" value="Genomic_DNA"/>
</dbReference>
<dbReference type="OrthoDB" id="7432683at2"/>
<proteinExistence type="predicted"/>
<gene>
    <name evidence="1" type="ORF">SAMN04515668_4245</name>
</gene>
<sequence>MATSLRISIPQPCAQPWAAMTPTTDGRHCAACATEVVDFTRMSDAEIMTYLARQSGRPVCALARVPQLVAAPASRWRRWALAGLALLGWQPITFCTTKPPQELPAQATAASATNPDASQSQQIIIRGRVLDGDTKTAVAQVNIFLNGTQYGTVTDEQGQFELMMSPSWAPIAGGTVELRFVGNPFDFVEKILSVNTRSTPQPEPLVVRMESVPNRGQVMGKIRMPEPPVTPPRQ</sequence>
<dbReference type="Gene3D" id="2.60.40.1120">
    <property type="entry name" value="Carboxypeptidase-like, regulatory domain"/>
    <property type="match status" value="1"/>
</dbReference>
<organism evidence="1 2">
    <name type="scientific">Hymenobacter arizonensis</name>
    <name type="common">Siccationidurans arizonensis</name>
    <dbReference type="NCBI Taxonomy" id="1227077"/>
    <lineage>
        <taxon>Bacteria</taxon>
        <taxon>Pseudomonadati</taxon>
        <taxon>Bacteroidota</taxon>
        <taxon>Cytophagia</taxon>
        <taxon>Cytophagales</taxon>
        <taxon>Hymenobacteraceae</taxon>
        <taxon>Hymenobacter</taxon>
    </lineage>
</organism>
<name>A0A1I6B726_HYMAR</name>
<dbReference type="Proteomes" id="UP000199029">
    <property type="component" value="Unassembled WGS sequence"/>
</dbReference>